<sequence length="326" mass="36244">MCSKIVDYHGKIVLAPMVRIGELPTRLLALKYGADLVWGPEVVDKALIHGEICKRGTKTDKINCIDFVKPKSNTVLYRIHPIEKSRLVFQLGSSDPELAVRAARVIAGDVAAIDLNCGCPKHFSVHSGMGAALLKNVDRLEGILVALVQNIGIPFNIGISAKIRILENIEETETMVRRLCKTGIIGLTVHCRTVSMRNKEKAIRDQLKMISKVCREKGVACIANGDIINKKDGLHVIKEWNTDGAMIARAAQKNLSCFRSEGLLPPLEVAQEWLRIAIEFDNSFSNTKFCISHILDDKSIPRKTIYQAFRNAKSFSEMSKILELNI</sequence>
<evidence type="ECO:0000313" key="10">
    <source>
        <dbReference type="EMBL" id="KTW26877.1"/>
    </source>
</evidence>
<dbReference type="Proteomes" id="UP000053447">
    <property type="component" value="Unassembled WGS sequence"/>
</dbReference>
<evidence type="ECO:0000256" key="6">
    <source>
        <dbReference type="ARBA" id="ARBA00023002"/>
    </source>
</evidence>
<dbReference type="GO" id="GO:0006397">
    <property type="term" value="P:mRNA processing"/>
    <property type="evidence" value="ECO:0007669"/>
    <property type="project" value="UniProtKB-KW"/>
</dbReference>
<dbReference type="GO" id="GO:0102264">
    <property type="term" value="F:tRNA-dihydrouridine20 synthase activity"/>
    <property type="evidence" value="ECO:0007669"/>
    <property type="project" value="EnsemblFungi"/>
</dbReference>
<comment type="caution">
    <text evidence="10">The sequence shown here is derived from an EMBL/GenBank/DDBJ whole genome shotgun (WGS) entry which is preliminary data.</text>
</comment>
<dbReference type="InterPro" id="IPR052582">
    <property type="entry name" value="tRNA-DUS-like"/>
</dbReference>
<dbReference type="EMBL" id="LFWA01000016">
    <property type="protein sequence ID" value="KTW26877.1"/>
    <property type="molecule type" value="Genomic_DNA"/>
</dbReference>
<proteinExistence type="predicted"/>
<dbReference type="Pfam" id="PF01207">
    <property type="entry name" value="Dus"/>
    <property type="match status" value="1"/>
</dbReference>
<dbReference type="STRING" id="1408657.A0A0W4ZES2"/>
<dbReference type="OrthoDB" id="10262250at2759"/>
<dbReference type="PROSITE" id="PS01136">
    <property type="entry name" value="UPF0034"/>
    <property type="match status" value="1"/>
</dbReference>
<protein>
    <recommendedName>
        <fullName evidence="9">DUS-like FMN-binding domain-containing protein</fullName>
    </recommendedName>
</protein>
<dbReference type="InterPro" id="IPR035587">
    <property type="entry name" value="DUS-like_FMN-bd"/>
</dbReference>
<evidence type="ECO:0000256" key="7">
    <source>
        <dbReference type="ARBA" id="ARBA00048342"/>
    </source>
</evidence>
<evidence type="ECO:0000256" key="8">
    <source>
        <dbReference type="ARBA" id="ARBA00049447"/>
    </source>
</evidence>
<evidence type="ECO:0000313" key="11">
    <source>
        <dbReference type="Proteomes" id="UP000053447"/>
    </source>
</evidence>
<evidence type="ECO:0000256" key="4">
    <source>
        <dbReference type="ARBA" id="ARBA00022664"/>
    </source>
</evidence>
<dbReference type="InterPro" id="IPR013785">
    <property type="entry name" value="Aldolase_TIM"/>
</dbReference>
<evidence type="ECO:0000256" key="5">
    <source>
        <dbReference type="ARBA" id="ARBA00022694"/>
    </source>
</evidence>
<reference evidence="11" key="1">
    <citation type="journal article" date="2016" name="Nat. Commun.">
        <title>Genome analysis of three Pneumocystis species reveals adaptation mechanisms to life exclusively in mammalian hosts.</title>
        <authorList>
            <person name="Ma L."/>
            <person name="Chen Z."/>
            <person name="Huang D.W."/>
            <person name="Kutty G."/>
            <person name="Ishihara M."/>
            <person name="Wang H."/>
            <person name="Abouelleil A."/>
            <person name="Bishop L."/>
            <person name="Davey E."/>
            <person name="Deng R."/>
            <person name="Deng X."/>
            <person name="Fan L."/>
            <person name="Fantoni G."/>
            <person name="Fitzgerald M."/>
            <person name="Gogineni E."/>
            <person name="Goldberg J.M."/>
            <person name="Handley G."/>
            <person name="Hu X."/>
            <person name="Huber C."/>
            <person name="Jiao X."/>
            <person name="Jones K."/>
            <person name="Levin J.Z."/>
            <person name="Liu Y."/>
            <person name="Macdonald P."/>
            <person name="Melnikov A."/>
            <person name="Raley C."/>
            <person name="Sassi M."/>
            <person name="Sherman B.T."/>
            <person name="Song X."/>
            <person name="Sykes S."/>
            <person name="Tran B."/>
            <person name="Walsh L."/>
            <person name="Xia Y."/>
            <person name="Yang J."/>
            <person name="Young S."/>
            <person name="Zeng Q."/>
            <person name="Zheng X."/>
            <person name="Stephens R."/>
            <person name="Nusbaum C."/>
            <person name="Birren B.W."/>
            <person name="Azadi P."/>
            <person name="Lempicki R.A."/>
            <person name="Cuomo C.A."/>
            <person name="Kovacs J.A."/>
        </authorList>
    </citation>
    <scope>NUCLEOTIDE SEQUENCE [LARGE SCALE GENOMIC DNA]</scope>
    <source>
        <strain evidence="11">RU7</strain>
    </source>
</reference>
<keyword evidence="11" id="KW-1185">Reference proteome</keyword>
<evidence type="ECO:0000259" key="9">
    <source>
        <dbReference type="Pfam" id="PF01207"/>
    </source>
</evidence>
<comment type="catalytic activity">
    <reaction evidence="7">
        <text>a 5,6-dihydrouridine in mRNA + NAD(+) = a uridine in mRNA + NADH + H(+)</text>
        <dbReference type="Rhea" id="RHEA:69851"/>
        <dbReference type="Rhea" id="RHEA-COMP:14658"/>
        <dbReference type="Rhea" id="RHEA-COMP:17789"/>
        <dbReference type="ChEBI" id="CHEBI:15378"/>
        <dbReference type="ChEBI" id="CHEBI:57540"/>
        <dbReference type="ChEBI" id="CHEBI:57945"/>
        <dbReference type="ChEBI" id="CHEBI:65315"/>
        <dbReference type="ChEBI" id="CHEBI:74443"/>
    </reaction>
    <physiologicalReaction direction="right-to-left" evidence="7">
        <dbReference type="Rhea" id="RHEA:69853"/>
    </physiologicalReaction>
</comment>
<dbReference type="RefSeq" id="XP_018228208.1">
    <property type="nucleotide sequence ID" value="XM_018375602.1"/>
</dbReference>
<evidence type="ECO:0000256" key="3">
    <source>
        <dbReference type="ARBA" id="ARBA00022643"/>
    </source>
</evidence>
<dbReference type="Gene3D" id="3.20.20.70">
    <property type="entry name" value="Aldolase class I"/>
    <property type="match status" value="1"/>
</dbReference>
<feature type="domain" description="DUS-like FMN-binding" evidence="9">
    <location>
        <begin position="14"/>
        <end position="274"/>
    </location>
</feature>
<name>A0A0W4ZES2_PNEJ7</name>
<dbReference type="SUPFAM" id="SSF51395">
    <property type="entry name" value="FMN-linked oxidoreductases"/>
    <property type="match status" value="1"/>
</dbReference>
<comment type="catalytic activity">
    <reaction evidence="8">
        <text>a 5,6-dihydrouridine in mRNA + NADP(+) = a uridine in mRNA + NADPH + H(+)</text>
        <dbReference type="Rhea" id="RHEA:69855"/>
        <dbReference type="Rhea" id="RHEA-COMP:14658"/>
        <dbReference type="Rhea" id="RHEA-COMP:17789"/>
        <dbReference type="ChEBI" id="CHEBI:15378"/>
        <dbReference type="ChEBI" id="CHEBI:57783"/>
        <dbReference type="ChEBI" id="CHEBI:58349"/>
        <dbReference type="ChEBI" id="CHEBI:65315"/>
        <dbReference type="ChEBI" id="CHEBI:74443"/>
    </reaction>
    <physiologicalReaction direction="right-to-left" evidence="8">
        <dbReference type="Rhea" id="RHEA:69857"/>
    </physiologicalReaction>
</comment>
<dbReference type="PANTHER" id="PTHR45936:SF1">
    <property type="entry name" value="TRNA-DIHYDROURIDINE(20) SYNTHASE [NAD(P)+]-LIKE"/>
    <property type="match status" value="1"/>
</dbReference>
<dbReference type="PANTHER" id="PTHR45936">
    <property type="entry name" value="TRNA-DIHYDROURIDINE(20) SYNTHASE [NAD(P)+]-LIKE"/>
    <property type="match status" value="1"/>
</dbReference>
<dbReference type="eggNOG" id="KOG2334">
    <property type="taxonomic scope" value="Eukaryota"/>
</dbReference>
<dbReference type="GO" id="GO:0005737">
    <property type="term" value="C:cytoplasm"/>
    <property type="evidence" value="ECO:0007669"/>
    <property type="project" value="TreeGrafter"/>
</dbReference>
<dbReference type="CDD" id="cd02801">
    <property type="entry name" value="DUS_like_FMN"/>
    <property type="match status" value="1"/>
</dbReference>
<organism evidence="10 11">
    <name type="scientific">Pneumocystis jirovecii (strain RU7)</name>
    <name type="common">Human pneumocystis pneumonia agent</name>
    <dbReference type="NCBI Taxonomy" id="1408657"/>
    <lineage>
        <taxon>Eukaryota</taxon>
        <taxon>Fungi</taxon>
        <taxon>Dikarya</taxon>
        <taxon>Ascomycota</taxon>
        <taxon>Taphrinomycotina</taxon>
        <taxon>Pneumocystomycetes</taxon>
        <taxon>Pneumocystaceae</taxon>
        <taxon>Pneumocystis</taxon>
    </lineage>
</organism>
<keyword evidence="6" id="KW-0560">Oxidoreductase</keyword>
<dbReference type="AlphaFoldDB" id="A0A0W4ZES2"/>
<evidence type="ECO:0000256" key="2">
    <source>
        <dbReference type="ARBA" id="ARBA00022630"/>
    </source>
</evidence>
<keyword evidence="3" id="KW-0288">FMN</keyword>
<evidence type="ECO:0000256" key="1">
    <source>
        <dbReference type="ARBA" id="ARBA00001917"/>
    </source>
</evidence>
<comment type="cofactor">
    <cofactor evidence="1">
        <name>FMN</name>
        <dbReference type="ChEBI" id="CHEBI:58210"/>
    </cofactor>
</comment>
<accession>A0A0W4ZES2</accession>
<dbReference type="VEuPathDB" id="FungiDB:T551_03339"/>
<keyword evidence="5" id="KW-0819">tRNA processing</keyword>
<keyword evidence="2" id="KW-0285">Flavoprotein</keyword>
<dbReference type="InterPro" id="IPR018517">
    <property type="entry name" value="tRNA_hU_synthase_CS"/>
</dbReference>
<gene>
    <name evidence="10" type="ORF">T551_03339</name>
</gene>
<dbReference type="GeneID" id="28941857"/>
<dbReference type="GO" id="GO:0050660">
    <property type="term" value="F:flavin adenine dinucleotide binding"/>
    <property type="evidence" value="ECO:0007669"/>
    <property type="project" value="InterPro"/>
</dbReference>
<keyword evidence="4" id="KW-0507">mRNA processing</keyword>